<dbReference type="OrthoDB" id="191814at2759"/>
<dbReference type="AlphaFoldDB" id="A0A9W6ZQL2"/>
<dbReference type="EMBL" id="BRXY01000025">
    <property type="protein sequence ID" value="GMH54190.1"/>
    <property type="molecule type" value="Genomic_DNA"/>
</dbReference>
<evidence type="ECO:0000256" key="1">
    <source>
        <dbReference type="SAM" id="MobiDB-lite"/>
    </source>
</evidence>
<reference evidence="3" key="1">
    <citation type="journal article" date="2023" name="Commun. Biol.">
        <title>Genome analysis of Parmales, the sister group of diatoms, reveals the evolutionary specialization of diatoms from phago-mixotrophs to photoautotrophs.</title>
        <authorList>
            <person name="Ban H."/>
            <person name="Sato S."/>
            <person name="Yoshikawa S."/>
            <person name="Yamada K."/>
            <person name="Nakamura Y."/>
            <person name="Ichinomiya M."/>
            <person name="Sato N."/>
            <person name="Blanc-Mathieu R."/>
            <person name="Endo H."/>
            <person name="Kuwata A."/>
            <person name="Ogata H."/>
        </authorList>
    </citation>
    <scope>NUCLEOTIDE SEQUENCE [LARGE SCALE GENOMIC DNA]</scope>
    <source>
        <strain evidence="3">NIES 3701</strain>
    </source>
</reference>
<feature type="region of interest" description="Disordered" evidence="1">
    <location>
        <begin position="290"/>
        <end position="315"/>
    </location>
</feature>
<sequence length="666" mass="74532">MYGPSNPIAPIPYRHDHPAVKPHEFHSQSRTLRSLRGKIDDLDRKSWFTPSSHLLSKTSTLRSLYSMSDVINDPYISPLLRPPPPHSHKSKLETYLNSNKNVVLNERGFYGDNTRPENVVPNDMGVGRLTKSSEISRRAKVHPSRGKPFLGGGEGRRREVVRTENAEARHARDMDLNLSFDERVHESIDVREDPVDGIGIGWPSIGVETLVGGGREGEAGRRGMCDVWEPRVDEYERINPREWNTSGYVRGSILDKSSTGSEIRIPRGVARSIEREGVRNARVHKMALDTRRNQAKKHGRWLQGKEESAMSDQSNEYPSMMVDESLYTQYDPSDSVASYYAPSSNLLKKNKNKNKKSENKYKQSMSTYGTLASEHLSLTGGPEKGNPFRSRMSGSLGSLETTASYANSYSIMTGQERKGKEPKKKELIRAVAKGEKSNRLTGEKKLDCLAVFGLVLLKAPNNAPGQTTVLELGTALATTASSNPDPNLISREQFTSVLMSQLDHVTPLSCQKLFSTFDPTGIGRLNHLSFSCTLMSIHRPSMNNLTSGNYHYCRDYVKSVTVLSRCISVVERGRGGVTVNDLKMILKGCSLKAEDRRAIDIQVDQISSVLKRPFEKFSRPIMMSEDEVLGQNGLLIRNSFILDVFQEQLLHMQHEVSERQGAIKRA</sequence>
<proteinExistence type="predicted"/>
<keyword evidence="3" id="KW-1185">Reference proteome</keyword>
<accession>A0A9W6ZQL2</accession>
<evidence type="ECO:0000313" key="2">
    <source>
        <dbReference type="EMBL" id="GMH54190.1"/>
    </source>
</evidence>
<comment type="caution">
    <text evidence="2">The sequence shown here is derived from an EMBL/GenBank/DDBJ whole genome shotgun (WGS) entry which is preliminary data.</text>
</comment>
<feature type="region of interest" description="Disordered" evidence="1">
    <location>
        <begin position="133"/>
        <end position="158"/>
    </location>
</feature>
<name>A0A9W6ZQL2_9STRA</name>
<dbReference type="Proteomes" id="UP001165085">
    <property type="component" value="Unassembled WGS sequence"/>
</dbReference>
<evidence type="ECO:0000313" key="3">
    <source>
        <dbReference type="Proteomes" id="UP001165085"/>
    </source>
</evidence>
<organism evidence="2 3">
    <name type="scientific">Triparma strigata</name>
    <dbReference type="NCBI Taxonomy" id="1606541"/>
    <lineage>
        <taxon>Eukaryota</taxon>
        <taxon>Sar</taxon>
        <taxon>Stramenopiles</taxon>
        <taxon>Ochrophyta</taxon>
        <taxon>Bolidophyceae</taxon>
        <taxon>Parmales</taxon>
        <taxon>Triparmaceae</taxon>
        <taxon>Triparma</taxon>
    </lineage>
</organism>
<gene>
    <name evidence="2" type="ORF">TrST_g8865</name>
</gene>
<protein>
    <submittedName>
        <fullName evidence="2">Uncharacterized protein</fullName>
    </submittedName>
</protein>